<dbReference type="InterPro" id="IPR023296">
    <property type="entry name" value="Glyco_hydro_beta-prop_sf"/>
</dbReference>
<evidence type="ECO:0000256" key="6">
    <source>
        <dbReference type="SAM" id="SignalP"/>
    </source>
</evidence>
<dbReference type="GO" id="GO:0005975">
    <property type="term" value="P:carbohydrate metabolic process"/>
    <property type="evidence" value="ECO:0007669"/>
    <property type="project" value="InterPro"/>
</dbReference>
<dbReference type="Gene3D" id="2.115.10.20">
    <property type="entry name" value="Glycosyl hydrolase domain, family 43"/>
    <property type="match status" value="1"/>
</dbReference>
<feature type="domain" description="Extracellular endo-alpha-(1-&gt;5)-L-arabinanase C-terminal" evidence="7">
    <location>
        <begin position="702"/>
        <end position="787"/>
    </location>
</feature>
<proteinExistence type="inferred from homology"/>
<evidence type="ECO:0000256" key="5">
    <source>
        <dbReference type="PIRSR" id="PIRSR606710-2"/>
    </source>
</evidence>
<organism evidence="8 9">
    <name type="scientific">Candidatus Gallimonas intestinavium</name>
    <dbReference type="NCBI Taxonomy" id="2838603"/>
    <lineage>
        <taxon>Bacteria</taxon>
        <taxon>Bacillati</taxon>
        <taxon>Bacillota</taxon>
        <taxon>Clostridia</taxon>
        <taxon>Candidatus Gallimonas</taxon>
    </lineage>
</organism>
<reference evidence="8" key="2">
    <citation type="submission" date="2021-04" db="EMBL/GenBank/DDBJ databases">
        <authorList>
            <person name="Gilroy R."/>
        </authorList>
    </citation>
    <scope>NUCLEOTIDE SEQUENCE</scope>
    <source>
        <strain evidence="8">ChiW7-2402</strain>
    </source>
</reference>
<sequence>MKRTKVCALFCFLTVLAAGCFAVACDEDHTHDYQAEVTAPTCTEQGYTTYTCPEDGDSYVGNYVPALGHAPAEAVRENESAATCVLAGSYDSVIYCSRCGEELSREKVTVDATGHSPAAAVRENETAATCVLAGSYDSVVYCAVCGEELSRETVTVEASGHAWDEGTVKTEATCAQAGEVVYTCTLCGETRTESVPRKEHTPGGGPTCTEPQICVFCGTVLSSAKGHTVETVAATEATCTERGNTAGTRCSVCGEVLSGLEPIPAKGHTMVDNVCTVCNAISMSAITVGSGSTVAVHDPSVVVAYADAFGNTYAEAGEGRQKVYFLFGTQLSNAYSYDMESWVTFTPTFYEEGTTTVSTNHAKIFKTAAAWSGYTDAATIKGNLWAPDIIYNPAMEKWCLYYSMSGDSSNFRSSVFLMTADNITGPYEFDGFVVFSGFAPADKGSGAGLDDYKAVTGDTDGSELGRYVNSENKWNNNYGVSCIDPAVLYDEAGDLWMFYGSWSGGIFLLKLDDETGLRDTSRTYGSGGQPIYDTDEKTALREDPYLGIHVAGGWYVSGEGPYVEYIDGYYYLFLSYGFYSPDGGYNMRVFRAENITGDYVDPDGTWAVYDGDLLNYGSDVSHGLSFMQNYKWSWWTGPASIAQGHNSVLTDDGNVYLVYHIKYDDGSVQHNVEVHRLVEGKEGGWYLVAPFQKSEHDRIVTDAEEADLAGGWSILTHTPIADYKGYAYNTDQAAVFNADGTLSGAYTGTWTIDGQYITIKTDEAGTFEGVLMEQQIEGMESEVVTYTFT</sequence>
<dbReference type="EMBL" id="DXBB01000050">
    <property type="protein sequence ID" value="HIZ72532.1"/>
    <property type="molecule type" value="Genomic_DNA"/>
</dbReference>
<dbReference type="PROSITE" id="PS51257">
    <property type="entry name" value="PROKAR_LIPOPROTEIN"/>
    <property type="match status" value="1"/>
</dbReference>
<keyword evidence="6" id="KW-0732">Signal</keyword>
<dbReference type="Pfam" id="PF04616">
    <property type="entry name" value="Glyco_hydro_43"/>
    <property type="match status" value="1"/>
</dbReference>
<dbReference type="PANTHER" id="PTHR43301">
    <property type="entry name" value="ARABINAN ENDO-1,5-ALPHA-L-ARABINOSIDASE"/>
    <property type="match status" value="1"/>
</dbReference>
<protein>
    <submittedName>
        <fullName evidence="8">Glycoside hydrolase family 43 protein</fullName>
    </submittedName>
</protein>
<comment type="similarity">
    <text evidence="2">Belongs to the glycosyl hydrolase 43 family.</text>
</comment>
<feature type="site" description="Important for catalytic activity, responsible for pKa modulation of the active site Glu and correct orientation of both the proton donor and substrate" evidence="5">
    <location>
        <position position="484"/>
    </location>
</feature>
<dbReference type="InterPro" id="IPR032291">
    <property type="entry name" value="Abn2_C"/>
</dbReference>
<dbReference type="Pfam" id="PF16369">
    <property type="entry name" value="GH43_C"/>
    <property type="match status" value="1"/>
</dbReference>
<evidence type="ECO:0000313" key="8">
    <source>
        <dbReference type="EMBL" id="HIZ72532.1"/>
    </source>
</evidence>
<accession>A0A9D2JZM5</accession>
<evidence type="ECO:0000259" key="7">
    <source>
        <dbReference type="Pfam" id="PF16369"/>
    </source>
</evidence>
<keyword evidence="3 8" id="KW-0378">Hydrolase</keyword>
<dbReference type="SUPFAM" id="SSF75005">
    <property type="entry name" value="Arabinanase/levansucrase/invertase"/>
    <property type="match status" value="1"/>
</dbReference>
<evidence type="ECO:0000256" key="4">
    <source>
        <dbReference type="ARBA" id="ARBA00023295"/>
    </source>
</evidence>
<feature type="non-terminal residue" evidence="8">
    <location>
        <position position="789"/>
    </location>
</feature>
<dbReference type="Gene3D" id="2.40.128.10">
    <property type="match status" value="1"/>
</dbReference>
<dbReference type="PANTHER" id="PTHR43301:SF3">
    <property type="entry name" value="ARABINAN ENDO-1,5-ALPHA-L-ARABINOSIDASE A-RELATED"/>
    <property type="match status" value="1"/>
</dbReference>
<comment type="caution">
    <text evidence="8">The sequence shown here is derived from an EMBL/GenBank/DDBJ whole genome shotgun (WGS) entry which is preliminary data.</text>
</comment>
<dbReference type="InterPro" id="IPR050727">
    <property type="entry name" value="GH43_arabinanases"/>
</dbReference>
<dbReference type="Proteomes" id="UP000824102">
    <property type="component" value="Unassembled WGS sequence"/>
</dbReference>
<evidence type="ECO:0000313" key="9">
    <source>
        <dbReference type="Proteomes" id="UP000824102"/>
    </source>
</evidence>
<feature type="chain" id="PRO_5038571051" evidence="6">
    <location>
        <begin position="18"/>
        <end position="789"/>
    </location>
</feature>
<evidence type="ECO:0000256" key="2">
    <source>
        <dbReference type="ARBA" id="ARBA00009865"/>
    </source>
</evidence>
<name>A0A9D2JZM5_9FIRM</name>
<keyword evidence="4" id="KW-0326">Glycosidase</keyword>
<gene>
    <name evidence="8" type="ORF">H9964_03000</name>
</gene>
<reference evidence="8" key="1">
    <citation type="journal article" date="2021" name="PeerJ">
        <title>Extensive microbial diversity within the chicken gut microbiome revealed by metagenomics and culture.</title>
        <authorList>
            <person name="Gilroy R."/>
            <person name="Ravi A."/>
            <person name="Getino M."/>
            <person name="Pursley I."/>
            <person name="Horton D.L."/>
            <person name="Alikhan N.F."/>
            <person name="Baker D."/>
            <person name="Gharbi K."/>
            <person name="Hall N."/>
            <person name="Watson M."/>
            <person name="Adriaenssens E.M."/>
            <person name="Foster-Nyarko E."/>
            <person name="Jarju S."/>
            <person name="Secka A."/>
            <person name="Antonio M."/>
            <person name="Oren A."/>
            <person name="Chaudhuri R.R."/>
            <person name="La Ragione R."/>
            <person name="Hildebrand F."/>
            <person name="Pallen M.J."/>
        </authorList>
    </citation>
    <scope>NUCLEOTIDE SEQUENCE</scope>
    <source>
        <strain evidence="8">ChiW7-2402</strain>
    </source>
</reference>
<evidence type="ECO:0000256" key="3">
    <source>
        <dbReference type="ARBA" id="ARBA00022801"/>
    </source>
</evidence>
<dbReference type="InterPro" id="IPR006710">
    <property type="entry name" value="Glyco_hydro_43"/>
</dbReference>
<feature type="signal peptide" evidence="6">
    <location>
        <begin position="1"/>
        <end position="17"/>
    </location>
</feature>
<evidence type="ECO:0000256" key="1">
    <source>
        <dbReference type="ARBA" id="ARBA00004834"/>
    </source>
</evidence>
<dbReference type="GO" id="GO:0004553">
    <property type="term" value="F:hydrolase activity, hydrolyzing O-glycosyl compounds"/>
    <property type="evidence" value="ECO:0007669"/>
    <property type="project" value="InterPro"/>
</dbReference>
<comment type="pathway">
    <text evidence="1">Glycan metabolism; L-arabinan degradation.</text>
</comment>
<dbReference type="AlphaFoldDB" id="A0A9D2JZM5"/>